<sequence length="238" mass="25669">MKASPLSHAARRPAHRSFSPLPPSAQQQQQQPAAEPAPAWLQGRVIASGDNNWLVQDAHGTRRMRRALSCLLLPEVGDVVAGLPAAEPGGGWIVAVLERNPAPDQAPAPQRLRVDGDLSLEVQGQWRTQAASAQLQAESVSVQAQTLSTRFDVHRSLGRLVEATVSCTRWVGQELTAVVDRWSQHSQSSSRQVEGMDRAEAGHMELTAKGVLHAHGQHVLTEGENLVKTRGGQIHFGG</sequence>
<gene>
    <name evidence="2" type="ORF">PGB34_20535</name>
</gene>
<reference evidence="2" key="1">
    <citation type="submission" date="2023-01" db="EMBL/GenBank/DDBJ databases">
        <title>Xenophilus mangrovi sp. nov., isolated from soil of Mangrove nature reserve.</title>
        <authorList>
            <person name="Xu S."/>
            <person name="Liu Z."/>
            <person name="Xu Y."/>
        </authorList>
    </citation>
    <scope>NUCLEOTIDE SEQUENCE</scope>
    <source>
        <strain evidence="2">YW8</strain>
    </source>
</reference>
<evidence type="ECO:0000313" key="3">
    <source>
        <dbReference type="Proteomes" id="UP001212602"/>
    </source>
</evidence>
<dbReference type="RefSeq" id="WP_271429977.1">
    <property type="nucleotide sequence ID" value="NZ_JAQIPB010000011.1"/>
</dbReference>
<dbReference type="InterPro" id="IPR021927">
    <property type="entry name" value="DUF3540"/>
</dbReference>
<dbReference type="AlphaFoldDB" id="A0AAE3NCN1"/>
<dbReference type="Pfam" id="PF12059">
    <property type="entry name" value="DUF3540"/>
    <property type="match status" value="1"/>
</dbReference>
<protein>
    <submittedName>
        <fullName evidence="2">DUF3540 domain-containing protein</fullName>
    </submittedName>
</protein>
<name>A0AAE3NCN1_9BURK</name>
<keyword evidence="3" id="KW-1185">Reference proteome</keyword>
<feature type="region of interest" description="Disordered" evidence="1">
    <location>
        <begin position="1"/>
        <end position="37"/>
    </location>
</feature>
<evidence type="ECO:0000313" key="2">
    <source>
        <dbReference type="EMBL" id="MDA7418768.1"/>
    </source>
</evidence>
<dbReference type="Proteomes" id="UP001212602">
    <property type="component" value="Unassembled WGS sequence"/>
</dbReference>
<organism evidence="2 3">
    <name type="scientific">Xenophilus arseniciresistens</name>
    <dbReference type="NCBI Taxonomy" id="1283306"/>
    <lineage>
        <taxon>Bacteria</taxon>
        <taxon>Pseudomonadati</taxon>
        <taxon>Pseudomonadota</taxon>
        <taxon>Betaproteobacteria</taxon>
        <taxon>Burkholderiales</taxon>
        <taxon>Comamonadaceae</taxon>
        <taxon>Xenophilus</taxon>
    </lineage>
</organism>
<accession>A0AAE3NCN1</accession>
<proteinExistence type="predicted"/>
<dbReference type="EMBL" id="JAQIPB010000011">
    <property type="protein sequence ID" value="MDA7418768.1"/>
    <property type="molecule type" value="Genomic_DNA"/>
</dbReference>
<feature type="compositionally biased region" description="Low complexity" evidence="1">
    <location>
        <begin position="24"/>
        <end position="37"/>
    </location>
</feature>
<comment type="caution">
    <text evidence="2">The sequence shown here is derived from an EMBL/GenBank/DDBJ whole genome shotgun (WGS) entry which is preliminary data.</text>
</comment>
<evidence type="ECO:0000256" key="1">
    <source>
        <dbReference type="SAM" id="MobiDB-lite"/>
    </source>
</evidence>